<dbReference type="GO" id="GO:0140664">
    <property type="term" value="F:ATP-dependent DNA damage sensor activity"/>
    <property type="evidence" value="ECO:0007669"/>
    <property type="project" value="InterPro"/>
</dbReference>
<dbReference type="SUPFAM" id="SSF52540">
    <property type="entry name" value="P-loop containing nucleoside triphosphate hydrolases"/>
    <property type="match status" value="1"/>
</dbReference>
<dbReference type="Pfam" id="PF05190">
    <property type="entry name" value="MutS_IV"/>
    <property type="match status" value="1"/>
</dbReference>
<dbReference type="InterPro" id="IPR017261">
    <property type="entry name" value="DNA_mismatch_repair_MutS/MSH"/>
</dbReference>
<dbReference type="SMART" id="SM00534">
    <property type="entry name" value="MUTSac"/>
    <property type="match status" value="1"/>
</dbReference>
<dbReference type="InterPro" id="IPR005748">
    <property type="entry name" value="DNA_mismatch_repair_MutS"/>
</dbReference>
<organism evidence="12 13">
    <name type="scientific">Zongyangia hominis</name>
    <dbReference type="NCBI Taxonomy" id="2763677"/>
    <lineage>
        <taxon>Bacteria</taxon>
        <taxon>Bacillati</taxon>
        <taxon>Bacillota</taxon>
        <taxon>Clostridia</taxon>
        <taxon>Eubacteriales</taxon>
        <taxon>Oscillospiraceae</taxon>
        <taxon>Zongyangia</taxon>
    </lineage>
</organism>
<comment type="function">
    <text evidence="8 9">This protein is involved in the repair of mismatches in DNA. It is possible that it carries out the mismatch recognition step. This protein has a weak ATPase activity.</text>
</comment>
<keyword evidence="6 9" id="KW-0238">DNA-binding</keyword>
<dbReference type="Gene3D" id="3.30.420.110">
    <property type="entry name" value="MutS, connector domain"/>
    <property type="match status" value="1"/>
</dbReference>
<keyword evidence="3 9" id="KW-0547">Nucleotide-binding</keyword>
<evidence type="ECO:0000259" key="11">
    <source>
        <dbReference type="PROSITE" id="PS00486"/>
    </source>
</evidence>
<keyword evidence="7 9" id="KW-0234">DNA repair</keyword>
<protein>
    <recommendedName>
        <fullName evidence="2 9">DNA mismatch repair protein MutS</fullName>
    </recommendedName>
</protein>
<evidence type="ECO:0000313" key="12">
    <source>
        <dbReference type="EMBL" id="MBC8569642.1"/>
    </source>
</evidence>
<keyword evidence="13" id="KW-1185">Reference proteome</keyword>
<evidence type="ECO:0000256" key="10">
    <source>
        <dbReference type="RuleBase" id="RU003756"/>
    </source>
</evidence>
<dbReference type="GO" id="GO:0006298">
    <property type="term" value="P:mismatch repair"/>
    <property type="evidence" value="ECO:0007669"/>
    <property type="project" value="UniProtKB-UniRule"/>
</dbReference>
<dbReference type="Gene3D" id="3.40.1170.10">
    <property type="entry name" value="DNA repair protein MutS, domain I"/>
    <property type="match status" value="1"/>
</dbReference>
<dbReference type="SUPFAM" id="SSF53150">
    <property type="entry name" value="DNA repair protein MutS, domain II"/>
    <property type="match status" value="1"/>
</dbReference>
<dbReference type="SUPFAM" id="SSF48334">
    <property type="entry name" value="DNA repair protein MutS, domain III"/>
    <property type="match status" value="1"/>
</dbReference>
<evidence type="ECO:0000256" key="7">
    <source>
        <dbReference type="ARBA" id="ARBA00023204"/>
    </source>
</evidence>
<dbReference type="Gene3D" id="1.10.1420.10">
    <property type="match status" value="2"/>
</dbReference>
<comment type="caution">
    <text evidence="12">The sequence shown here is derived from an EMBL/GenBank/DDBJ whole genome shotgun (WGS) entry which is preliminary data.</text>
</comment>
<dbReference type="InterPro" id="IPR036678">
    <property type="entry name" value="MutS_con_dom_sf"/>
</dbReference>
<dbReference type="Gene3D" id="3.40.50.300">
    <property type="entry name" value="P-loop containing nucleotide triphosphate hydrolases"/>
    <property type="match status" value="1"/>
</dbReference>
<reference evidence="12" key="1">
    <citation type="submission" date="2020-08" db="EMBL/GenBank/DDBJ databases">
        <title>Genome public.</title>
        <authorList>
            <person name="Liu C."/>
            <person name="Sun Q."/>
        </authorList>
    </citation>
    <scope>NUCLEOTIDE SEQUENCE</scope>
    <source>
        <strain evidence="12">NSJ-54</strain>
    </source>
</reference>
<dbReference type="RefSeq" id="WP_262396737.1">
    <property type="nucleotide sequence ID" value="NZ_JACRTC010000001.1"/>
</dbReference>
<dbReference type="FunFam" id="3.40.50.300:FF:000870">
    <property type="entry name" value="MutS protein homolog 4"/>
    <property type="match status" value="1"/>
</dbReference>
<dbReference type="Pfam" id="PF01624">
    <property type="entry name" value="MutS_I"/>
    <property type="match status" value="1"/>
</dbReference>
<feature type="domain" description="DNA mismatch repair proteins mutS family" evidence="11">
    <location>
        <begin position="696"/>
        <end position="712"/>
    </location>
</feature>
<dbReference type="NCBIfam" id="TIGR01070">
    <property type="entry name" value="mutS1"/>
    <property type="match status" value="1"/>
</dbReference>
<gene>
    <name evidence="9 12" type="primary">mutS</name>
    <name evidence="12" type="ORF">H8709_02235</name>
</gene>
<keyword evidence="5 9" id="KW-0067">ATP-binding</keyword>
<evidence type="ECO:0000256" key="1">
    <source>
        <dbReference type="ARBA" id="ARBA00006271"/>
    </source>
</evidence>
<dbReference type="Pfam" id="PF05188">
    <property type="entry name" value="MutS_II"/>
    <property type="match status" value="1"/>
</dbReference>
<dbReference type="PANTHER" id="PTHR11361">
    <property type="entry name" value="DNA MISMATCH REPAIR PROTEIN MUTS FAMILY MEMBER"/>
    <property type="match status" value="1"/>
</dbReference>
<dbReference type="Pfam" id="PF05192">
    <property type="entry name" value="MutS_III"/>
    <property type="match status" value="1"/>
</dbReference>
<dbReference type="InterPro" id="IPR007860">
    <property type="entry name" value="DNA_mmatch_repair_MutS_con_dom"/>
</dbReference>
<dbReference type="SMART" id="SM00533">
    <property type="entry name" value="MUTSd"/>
    <property type="match status" value="1"/>
</dbReference>
<evidence type="ECO:0000256" key="3">
    <source>
        <dbReference type="ARBA" id="ARBA00022741"/>
    </source>
</evidence>
<dbReference type="AlphaFoldDB" id="A0A926IAZ7"/>
<dbReference type="PIRSF" id="PIRSF037677">
    <property type="entry name" value="DNA_mis_repair_Msh6"/>
    <property type="match status" value="1"/>
</dbReference>
<evidence type="ECO:0000256" key="6">
    <source>
        <dbReference type="ARBA" id="ARBA00023125"/>
    </source>
</evidence>
<dbReference type="SUPFAM" id="SSF55271">
    <property type="entry name" value="DNA repair protein MutS, domain I"/>
    <property type="match status" value="1"/>
</dbReference>
<dbReference type="GO" id="GO:0005829">
    <property type="term" value="C:cytosol"/>
    <property type="evidence" value="ECO:0007669"/>
    <property type="project" value="TreeGrafter"/>
</dbReference>
<accession>A0A926IAZ7</accession>
<dbReference type="PROSITE" id="PS00486">
    <property type="entry name" value="DNA_MISMATCH_REPAIR_2"/>
    <property type="match status" value="1"/>
</dbReference>
<dbReference type="Pfam" id="PF00488">
    <property type="entry name" value="MutS_V"/>
    <property type="match status" value="1"/>
</dbReference>
<dbReference type="InterPro" id="IPR007695">
    <property type="entry name" value="DNA_mismatch_repair_MutS-lik_N"/>
</dbReference>
<evidence type="ECO:0000256" key="5">
    <source>
        <dbReference type="ARBA" id="ARBA00022840"/>
    </source>
</evidence>
<dbReference type="GO" id="GO:0030983">
    <property type="term" value="F:mismatched DNA binding"/>
    <property type="evidence" value="ECO:0007669"/>
    <property type="project" value="InterPro"/>
</dbReference>
<dbReference type="InterPro" id="IPR007861">
    <property type="entry name" value="DNA_mismatch_repair_MutS_clamp"/>
</dbReference>
<keyword evidence="4 9" id="KW-0227">DNA damage</keyword>
<sequence length="869" mass="96927">MAELSPMMKQYFKIKSEHEDQLLFFRLGDFYEMFYDDAITASKELELTLTGRDCGQEERAPMCGIPYHSCEAYIARLVKKGYKVAICEQMENPATAKGVVKREVIRVVTPGTIIENSMLDESTNNFICCSYLDEHACGLSFADISTGEVYVTELGMEEVEYKIMNEAGRFSPSEVVANSALSGRRQVMQFFKEKLNCLFDVLDDGYFESEACIDRVRHQFAGTDLEKLGLIDQPAALKSLGGLIAYLYDTQKNGVERLMTINLYNEAQFMNLDLVARRNLELTQTLRSGDKRGTLLWVLDKTKTAMGKRLIKSYIEQPVVNPTIITKRLGAVDELTQNNVARQDLMELLGGVFDMERLMTRIVYGSVNGRELKALAFTAEKLPKIKELLAPFHATYLEQVRESIDPLSDIAALIEASIIDDPPVNLKEGGVIRDGYSEELDALRDVVQNSKKYLANIEATEREKTGIKNLKIGFNRVFGYYIEVTKSFLSQVPEAYIRRQTLTNCERYITQELKELEELILGSKDKIIALETDLFESIRMTVASALHRIQATAAAVAKLDVFCSLGQVAVKNHYVRPNINLDGRIEIRDGRHPVVEALGSGPFVPNDVILDKNENRIAIITGPNMAGKSTYMRQVALIALMAQMGSFVPAQSADIGIVDGIFTRVGASDDLSAGQSTFMVEMSEVAYILKNATDNSLLILDEIGRGTSTYDGMSIARAVIEYIADKKKLGAKTLFATHYHELTELEDAIGGVKNYNIAAKKRGDDIIFLRRIVRGGADDSYGIEVSKLAGIPDPVIKRAHEVLRALETGKTPSEPKRNRKAVKQEENMQVSFAQSANDQLAEAIKTVDLNTITPIEALNKLYELKNLVQ</sequence>
<feature type="binding site" evidence="9">
    <location>
        <begin position="622"/>
        <end position="629"/>
    </location>
    <ligand>
        <name>ATP</name>
        <dbReference type="ChEBI" id="CHEBI:30616"/>
    </ligand>
</feature>
<name>A0A926IAZ7_9FIRM</name>
<evidence type="ECO:0000256" key="4">
    <source>
        <dbReference type="ARBA" id="ARBA00022763"/>
    </source>
</evidence>
<dbReference type="EMBL" id="JACRTC010000001">
    <property type="protein sequence ID" value="MBC8569642.1"/>
    <property type="molecule type" value="Genomic_DNA"/>
</dbReference>
<dbReference type="InterPro" id="IPR027417">
    <property type="entry name" value="P-loop_NTPase"/>
</dbReference>
<dbReference type="Proteomes" id="UP000660861">
    <property type="component" value="Unassembled WGS sequence"/>
</dbReference>
<dbReference type="CDD" id="cd03284">
    <property type="entry name" value="ABC_MutS1"/>
    <property type="match status" value="1"/>
</dbReference>
<evidence type="ECO:0000256" key="8">
    <source>
        <dbReference type="ARBA" id="ARBA00024647"/>
    </source>
</evidence>
<dbReference type="GO" id="GO:0003684">
    <property type="term" value="F:damaged DNA binding"/>
    <property type="evidence" value="ECO:0007669"/>
    <property type="project" value="UniProtKB-UniRule"/>
</dbReference>
<dbReference type="GO" id="GO:0005524">
    <property type="term" value="F:ATP binding"/>
    <property type="evidence" value="ECO:0007669"/>
    <property type="project" value="UniProtKB-UniRule"/>
</dbReference>
<dbReference type="NCBIfam" id="NF003810">
    <property type="entry name" value="PRK05399.1"/>
    <property type="match status" value="1"/>
</dbReference>
<dbReference type="InterPro" id="IPR045076">
    <property type="entry name" value="MutS"/>
</dbReference>
<dbReference type="InterPro" id="IPR016151">
    <property type="entry name" value="DNA_mismatch_repair_MutS_N"/>
</dbReference>
<proteinExistence type="inferred from homology"/>
<evidence type="ECO:0000313" key="13">
    <source>
        <dbReference type="Proteomes" id="UP000660861"/>
    </source>
</evidence>
<comment type="similarity">
    <text evidence="1 9 10">Belongs to the DNA mismatch repair MutS family.</text>
</comment>
<dbReference type="HAMAP" id="MF_00096">
    <property type="entry name" value="MutS"/>
    <property type="match status" value="1"/>
</dbReference>
<dbReference type="InterPro" id="IPR036187">
    <property type="entry name" value="DNA_mismatch_repair_MutS_sf"/>
</dbReference>
<dbReference type="InterPro" id="IPR000432">
    <property type="entry name" value="DNA_mismatch_repair_MutS_C"/>
</dbReference>
<dbReference type="FunFam" id="3.40.1170.10:FF:000001">
    <property type="entry name" value="DNA mismatch repair protein MutS"/>
    <property type="match status" value="1"/>
</dbReference>
<dbReference type="PANTHER" id="PTHR11361:SF34">
    <property type="entry name" value="DNA MISMATCH REPAIR PROTEIN MSH1, MITOCHONDRIAL"/>
    <property type="match status" value="1"/>
</dbReference>
<dbReference type="InterPro" id="IPR007696">
    <property type="entry name" value="DNA_mismatch_repair_MutS_core"/>
</dbReference>
<evidence type="ECO:0000256" key="2">
    <source>
        <dbReference type="ARBA" id="ARBA00021982"/>
    </source>
</evidence>
<evidence type="ECO:0000256" key="9">
    <source>
        <dbReference type="HAMAP-Rule" id="MF_00096"/>
    </source>
</evidence>